<protein>
    <submittedName>
        <fullName evidence="1">Uncharacterized protein</fullName>
    </submittedName>
</protein>
<dbReference type="AlphaFoldDB" id="A0A6L2ZNU4"/>
<sequence>MATGMLNNKSKQTTTRIPLDTLDELKQVKEDSESTAGFIVTAIKGEIKRRQREKSHTVPAKRGA</sequence>
<dbReference type="Proteomes" id="UP000504714">
    <property type="component" value="Unassembled WGS sequence"/>
</dbReference>
<comment type="caution">
    <text evidence="1">The sequence shown here is derived from an EMBL/GenBank/DDBJ whole genome shotgun (WGS) entry which is preliminary data.</text>
</comment>
<name>A0A6L2ZNU4_9ENTR</name>
<proteinExistence type="predicted"/>
<gene>
    <name evidence="1" type="ORF">RINTU1_20890</name>
</gene>
<reference evidence="1 2" key="1">
    <citation type="submission" date="2020-06" db="EMBL/GenBank/DDBJ databases">
        <title>The genome sequence of Candidatus Regiella insecticola strain Tut.</title>
        <authorList>
            <person name="Nikoh N."/>
            <person name="Tsuchida T."/>
            <person name="Koga R."/>
            <person name="Oshima K."/>
            <person name="Hattori M."/>
            <person name="Fukatsu T."/>
        </authorList>
    </citation>
    <scope>NUCLEOTIDE SEQUENCE [LARGE SCALE GENOMIC DNA]</scope>
    <source>
        <strain evidence="1 2">Tut</strain>
    </source>
</reference>
<dbReference type="NCBIfam" id="NF041551">
    <property type="entry name" value="YlcI_YnfO_N"/>
    <property type="match status" value="1"/>
</dbReference>
<evidence type="ECO:0000313" key="1">
    <source>
        <dbReference type="EMBL" id="GFN46463.1"/>
    </source>
</evidence>
<evidence type="ECO:0000313" key="2">
    <source>
        <dbReference type="Proteomes" id="UP000504714"/>
    </source>
</evidence>
<dbReference type="RefSeq" id="WP_176488117.1">
    <property type="nucleotide sequence ID" value="NZ_BLXO01000004.1"/>
</dbReference>
<organism evidence="1 2">
    <name type="scientific">Candidatus Regiella insecticola</name>
    <dbReference type="NCBI Taxonomy" id="138073"/>
    <lineage>
        <taxon>Bacteria</taxon>
        <taxon>Pseudomonadati</taxon>
        <taxon>Pseudomonadota</taxon>
        <taxon>Gammaproteobacteria</taxon>
        <taxon>Enterobacterales</taxon>
        <taxon>Enterobacteriaceae</taxon>
        <taxon>aphid secondary symbionts</taxon>
        <taxon>Candidatus Regiella</taxon>
    </lineage>
</organism>
<dbReference type="EMBL" id="BLXO01000004">
    <property type="protein sequence ID" value="GFN46463.1"/>
    <property type="molecule type" value="Genomic_DNA"/>
</dbReference>
<accession>A0A6L2ZNU4</accession>